<dbReference type="Pfam" id="PF11208">
    <property type="entry name" value="DUF2992"/>
    <property type="match status" value="1"/>
</dbReference>
<reference evidence="2" key="1">
    <citation type="journal article" date="2021" name="PeerJ">
        <title>Extensive microbial diversity within the chicken gut microbiome revealed by metagenomics and culture.</title>
        <authorList>
            <person name="Gilroy R."/>
            <person name="Ravi A."/>
            <person name="Getino M."/>
            <person name="Pursley I."/>
            <person name="Horton D.L."/>
            <person name="Alikhan N.F."/>
            <person name="Baker D."/>
            <person name="Gharbi K."/>
            <person name="Hall N."/>
            <person name="Watson M."/>
            <person name="Adriaenssens E.M."/>
            <person name="Foster-Nyarko E."/>
            <person name="Jarju S."/>
            <person name="Secka A."/>
            <person name="Antonio M."/>
            <person name="Oren A."/>
            <person name="Chaudhuri R.R."/>
            <person name="La Ragione R."/>
            <person name="Hildebrand F."/>
            <person name="Pallen M.J."/>
        </authorList>
    </citation>
    <scope>NUCLEOTIDE SEQUENCE</scope>
    <source>
        <strain evidence="2">ChiSjej3B21-8574</strain>
    </source>
</reference>
<dbReference type="PIRSF" id="PIRSF021328">
    <property type="entry name" value="UCP021328"/>
    <property type="match status" value="1"/>
</dbReference>
<protein>
    <submittedName>
        <fullName evidence="2">YjdF family protein</fullName>
    </submittedName>
</protein>
<gene>
    <name evidence="2" type="ORF">H9754_03860</name>
</gene>
<proteinExistence type="predicted"/>
<feature type="compositionally biased region" description="Basic residues" evidence="1">
    <location>
        <begin position="121"/>
        <end position="138"/>
    </location>
</feature>
<feature type="region of interest" description="Disordered" evidence="1">
    <location>
        <begin position="60"/>
        <end position="138"/>
    </location>
</feature>
<evidence type="ECO:0000256" key="1">
    <source>
        <dbReference type="SAM" id="MobiDB-lite"/>
    </source>
</evidence>
<name>A0A9D2PGM3_9FIRM</name>
<dbReference type="AlphaFoldDB" id="A0A9D2PGM3"/>
<dbReference type="EMBL" id="DWWD01000020">
    <property type="protein sequence ID" value="HJC49706.1"/>
    <property type="molecule type" value="Genomic_DNA"/>
</dbReference>
<evidence type="ECO:0000313" key="3">
    <source>
        <dbReference type="Proteomes" id="UP000823904"/>
    </source>
</evidence>
<feature type="compositionally biased region" description="Basic residues" evidence="1">
    <location>
        <begin position="75"/>
        <end position="84"/>
    </location>
</feature>
<comment type="caution">
    <text evidence="2">The sequence shown here is derived from an EMBL/GenBank/DDBJ whole genome shotgun (WGS) entry which is preliminary data.</text>
</comment>
<dbReference type="Proteomes" id="UP000823904">
    <property type="component" value="Unassembled WGS sequence"/>
</dbReference>
<feature type="compositionally biased region" description="Basic and acidic residues" evidence="1">
    <location>
        <begin position="99"/>
        <end position="120"/>
    </location>
</feature>
<evidence type="ECO:0000313" key="2">
    <source>
        <dbReference type="EMBL" id="HJC49706.1"/>
    </source>
</evidence>
<feature type="compositionally biased region" description="Polar residues" evidence="1">
    <location>
        <begin position="88"/>
        <end position="98"/>
    </location>
</feature>
<dbReference type="InterPro" id="IPR016787">
    <property type="entry name" value="UCP021328"/>
</dbReference>
<reference evidence="2" key="2">
    <citation type="submission" date="2021-04" db="EMBL/GenBank/DDBJ databases">
        <authorList>
            <person name="Gilroy R."/>
        </authorList>
    </citation>
    <scope>NUCLEOTIDE SEQUENCE</scope>
    <source>
        <strain evidence="2">ChiSjej3B21-8574</strain>
    </source>
</reference>
<accession>A0A9D2PGM3</accession>
<sequence length="138" mass="16511">MDRVNGTLTVFFEDPFWIGVFERRTGEELSVCKITFGAEPKEYEVYDFILRHYGDLKFSPTVRSTGKKKADNPKRRQRAAKKQVRQTGIGTKSQQALQKQREMLKEERRKNVREKKEAWKRQKFILKQQKRKEKHKGH</sequence>
<organism evidence="2 3">
    <name type="scientific">Candidatus Anaerostipes avistercoris</name>
    <dbReference type="NCBI Taxonomy" id="2838462"/>
    <lineage>
        <taxon>Bacteria</taxon>
        <taxon>Bacillati</taxon>
        <taxon>Bacillota</taxon>
        <taxon>Clostridia</taxon>
        <taxon>Lachnospirales</taxon>
        <taxon>Lachnospiraceae</taxon>
        <taxon>Anaerostipes</taxon>
    </lineage>
</organism>